<dbReference type="SUPFAM" id="SSF56672">
    <property type="entry name" value="DNA/RNA polymerases"/>
    <property type="match status" value="1"/>
</dbReference>
<feature type="domain" description="Reverse transcriptase" evidence="2">
    <location>
        <begin position="203"/>
        <end position="462"/>
    </location>
</feature>
<dbReference type="InterPro" id="IPR043128">
    <property type="entry name" value="Rev_trsase/Diguanyl_cyclase"/>
</dbReference>
<name>A0AAE1GM68_PETCI</name>
<dbReference type="InterPro" id="IPR043502">
    <property type="entry name" value="DNA/RNA_pol_sf"/>
</dbReference>
<dbReference type="Pfam" id="PF00078">
    <property type="entry name" value="RVT_1"/>
    <property type="match status" value="1"/>
</dbReference>
<dbReference type="GO" id="GO:0071897">
    <property type="term" value="P:DNA biosynthetic process"/>
    <property type="evidence" value="ECO:0007669"/>
    <property type="project" value="UniProtKB-ARBA"/>
</dbReference>
<dbReference type="EMBL" id="JAWQEG010000135">
    <property type="protein sequence ID" value="KAK3894199.1"/>
    <property type="molecule type" value="Genomic_DNA"/>
</dbReference>
<gene>
    <name evidence="3" type="ORF">Pcinc_002033</name>
</gene>
<dbReference type="AlphaFoldDB" id="A0AAE1GM68"/>
<evidence type="ECO:0000259" key="2">
    <source>
        <dbReference type="PROSITE" id="PS50878"/>
    </source>
</evidence>
<protein>
    <recommendedName>
        <fullName evidence="2">Reverse transcriptase domain-containing protein</fullName>
    </recommendedName>
</protein>
<dbReference type="CDD" id="cd01650">
    <property type="entry name" value="RT_nLTR_like"/>
    <property type="match status" value="1"/>
</dbReference>
<sequence>MRVGEELLGKTSGRGAPQDKESWWWNREVQEKIRLKKEAKKKWDLSGRDDDKVAAKAAKKEAKKAVAQAKARAVNEIYEDLETTEGQKKIYRMAKMRNKATKDFTQIKQIKHEDGRVLSNEREIQNRWKVYFEKLLNEENERRVFGEGTVNVRDTPEISREEVKIALRKMKNGKALGPDEIPAEVWKSLEEEGIDVLWDLLSKIHDQEKMPDAWRDSVIVPIYKEKGDIQECGNYRGIKLMSHTMKIWERVIERKIREETEIGEQQFGFMPGRGTTDAIFIVRQLLEKYGEKQQKLHLIFIDLEKAYDRIPRGEVWRCLRERGASEKYVRLVMDMYEGVRTQVRTCVGVTEKFPVTVGLHQGSSLSPYIFDLIMDVLGDGIIAPAPWDMLFADDIILIDTTKERVQQKLERWRRAMEDRGFKISRAKTEYMVFNGEEEIGDVMLGGERLKRVNTFKYLGSSVASDGTLDYEINHRIQSGWRNWKNTSGVLCDKKISARVKGKVYKTVVRPAFMYGAETWPIKKTQEKKLEVAEMRMLRWMCGVTRYDRIRNKRIRGTTKVIEISKKVQERRLQWYGHVMRREENNIAKKVMNIEVEGRRKRGRPRRRWKDCVDEDLKEKNLTGDEYGDRGQWKQLTKNSDPV</sequence>
<evidence type="ECO:0000313" key="4">
    <source>
        <dbReference type="Proteomes" id="UP001286313"/>
    </source>
</evidence>
<reference evidence="3" key="1">
    <citation type="submission" date="2023-10" db="EMBL/GenBank/DDBJ databases">
        <title>Genome assemblies of two species of porcelain crab, Petrolisthes cinctipes and Petrolisthes manimaculis (Anomura: Porcellanidae).</title>
        <authorList>
            <person name="Angst P."/>
        </authorList>
    </citation>
    <scope>NUCLEOTIDE SEQUENCE</scope>
    <source>
        <strain evidence="3">PB745_01</strain>
        <tissue evidence="3">Gill</tissue>
    </source>
</reference>
<evidence type="ECO:0000256" key="1">
    <source>
        <dbReference type="SAM" id="MobiDB-lite"/>
    </source>
</evidence>
<keyword evidence="4" id="KW-1185">Reference proteome</keyword>
<dbReference type="PANTHER" id="PTHR47027">
    <property type="entry name" value="REVERSE TRANSCRIPTASE DOMAIN-CONTAINING PROTEIN"/>
    <property type="match status" value="1"/>
</dbReference>
<dbReference type="InterPro" id="IPR000477">
    <property type="entry name" value="RT_dom"/>
</dbReference>
<organism evidence="3 4">
    <name type="scientific">Petrolisthes cinctipes</name>
    <name type="common">Flat porcelain crab</name>
    <dbReference type="NCBI Taxonomy" id="88211"/>
    <lineage>
        <taxon>Eukaryota</taxon>
        <taxon>Metazoa</taxon>
        <taxon>Ecdysozoa</taxon>
        <taxon>Arthropoda</taxon>
        <taxon>Crustacea</taxon>
        <taxon>Multicrustacea</taxon>
        <taxon>Malacostraca</taxon>
        <taxon>Eumalacostraca</taxon>
        <taxon>Eucarida</taxon>
        <taxon>Decapoda</taxon>
        <taxon>Pleocyemata</taxon>
        <taxon>Anomura</taxon>
        <taxon>Galatheoidea</taxon>
        <taxon>Porcellanidae</taxon>
        <taxon>Petrolisthes</taxon>
    </lineage>
</organism>
<dbReference type="Proteomes" id="UP001286313">
    <property type="component" value="Unassembled WGS sequence"/>
</dbReference>
<dbReference type="Gene3D" id="3.30.70.270">
    <property type="match status" value="1"/>
</dbReference>
<evidence type="ECO:0000313" key="3">
    <source>
        <dbReference type="EMBL" id="KAK3894199.1"/>
    </source>
</evidence>
<dbReference type="PANTHER" id="PTHR47027:SF28">
    <property type="entry name" value="ENDONUCLEASE-REVERSE TRANSCRIPTASE"/>
    <property type="match status" value="1"/>
</dbReference>
<dbReference type="PROSITE" id="PS50878">
    <property type="entry name" value="RT_POL"/>
    <property type="match status" value="1"/>
</dbReference>
<comment type="caution">
    <text evidence="3">The sequence shown here is derived from an EMBL/GenBank/DDBJ whole genome shotgun (WGS) entry which is preliminary data.</text>
</comment>
<accession>A0AAE1GM68</accession>
<feature type="region of interest" description="Disordered" evidence="1">
    <location>
        <begin position="1"/>
        <end position="21"/>
    </location>
</feature>
<proteinExistence type="predicted"/>